<accession>A0A0J7JVX9</accession>
<dbReference type="Proteomes" id="UP000036403">
    <property type="component" value="Unassembled WGS sequence"/>
</dbReference>
<dbReference type="PaxDb" id="67767-A0A0J7JVX9"/>
<feature type="compositionally biased region" description="Polar residues" evidence="1">
    <location>
        <begin position="193"/>
        <end position="205"/>
    </location>
</feature>
<keyword evidence="3" id="KW-1185">Reference proteome</keyword>
<protein>
    <submittedName>
        <fullName evidence="2">Uncharacterized protein</fullName>
    </submittedName>
</protein>
<reference evidence="2 3" key="1">
    <citation type="submission" date="2015-04" db="EMBL/GenBank/DDBJ databases">
        <title>Lasius niger genome sequencing.</title>
        <authorList>
            <person name="Konorov E.A."/>
            <person name="Nikitin M.A."/>
            <person name="Kirill M.V."/>
            <person name="Chang P."/>
        </authorList>
    </citation>
    <scope>NUCLEOTIDE SEQUENCE [LARGE SCALE GENOMIC DNA]</scope>
    <source>
        <tissue evidence="2">Whole</tissue>
    </source>
</reference>
<evidence type="ECO:0000313" key="2">
    <source>
        <dbReference type="EMBL" id="KMQ82393.1"/>
    </source>
</evidence>
<feature type="region of interest" description="Disordered" evidence="1">
    <location>
        <begin position="185"/>
        <end position="225"/>
    </location>
</feature>
<feature type="region of interest" description="Disordered" evidence="1">
    <location>
        <begin position="142"/>
        <end position="166"/>
    </location>
</feature>
<evidence type="ECO:0000256" key="1">
    <source>
        <dbReference type="SAM" id="MobiDB-lite"/>
    </source>
</evidence>
<feature type="compositionally biased region" description="Basic and acidic residues" evidence="1">
    <location>
        <begin position="142"/>
        <end position="158"/>
    </location>
</feature>
<feature type="compositionally biased region" description="Basic and acidic residues" evidence="1">
    <location>
        <begin position="291"/>
        <end position="304"/>
    </location>
</feature>
<feature type="compositionally biased region" description="Basic and acidic residues" evidence="1">
    <location>
        <begin position="267"/>
        <end position="280"/>
    </location>
</feature>
<dbReference type="AlphaFoldDB" id="A0A0J7JVX9"/>
<sequence length="318" mass="35615">DTAKLSKESDKSAEVSRKVFLALQAVNAEGTFCKKVTIKDKDNKNTCDINVIVTVKRVQQSTNTVKPVKINFTIEDGAMNGEISFVENKDEVIPQSLDKVIHKFKQSSMNKGKENKPKSAKPKIVSDLRVCLPKLKLNEEHRYSRRSKVSEEKKETMTKESNVTETKTYSENIDEEIAKLQEMLSRAQRKRNSTSYKETSSQDNGDSIDGDNFQKGLPRYKKSRRSPLAGILKPVVSANRETMIPADVTTVEADIEVPENSQILLKPETETVVPKDKSGEPDPNDVDEEVTDKIGDQETTKADEGVQQVSTPSFKYSV</sequence>
<evidence type="ECO:0000313" key="3">
    <source>
        <dbReference type="Proteomes" id="UP000036403"/>
    </source>
</evidence>
<dbReference type="EMBL" id="LBMM01025837">
    <property type="protein sequence ID" value="KMQ82393.1"/>
    <property type="molecule type" value="Genomic_DNA"/>
</dbReference>
<feature type="non-terminal residue" evidence="2">
    <location>
        <position position="1"/>
    </location>
</feature>
<proteinExistence type="predicted"/>
<name>A0A0J7JVX9_LASNI</name>
<gene>
    <name evidence="2" type="ORF">RF55_23151</name>
</gene>
<comment type="caution">
    <text evidence="2">The sequence shown here is derived from an EMBL/GenBank/DDBJ whole genome shotgun (WGS) entry which is preliminary data.</text>
</comment>
<organism evidence="2 3">
    <name type="scientific">Lasius niger</name>
    <name type="common">Black garden ant</name>
    <dbReference type="NCBI Taxonomy" id="67767"/>
    <lineage>
        <taxon>Eukaryota</taxon>
        <taxon>Metazoa</taxon>
        <taxon>Ecdysozoa</taxon>
        <taxon>Arthropoda</taxon>
        <taxon>Hexapoda</taxon>
        <taxon>Insecta</taxon>
        <taxon>Pterygota</taxon>
        <taxon>Neoptera</taxon>
        <taxon>Endopterygota</taxon>
        <taxon>Hymenoptera</taxon>
        <taxon>Apocrita</taxon>
        <taxon>Aculeata</taxon>
        <taxon>Formicoidea</taxon>
        <taxon>Formicidae</taxon>
        <taxon>Formicinae</taxon>
        <taxon>Lasius</taxon>
        <taxon>Lasius</taxon>
    </lineage>
</organism>
<feature type="region of interest" description="Disordered" evidence="1">
    <location>
        <begin position="266"/>
        <end position="318"/>
    </location>
</feature>
<feature type="compositionally biased region" description="Polar residues" evidence="1">
    <location>
        <begin position="307"/>
        <end position="318"/>
    </location>
</feature>